<dbReference type="SUPFAM" id="SSF48498">
    <property type="entry name" value="Tetracyclin repressor-like, C-terminal domain"/>
    <property type="match status" value="1"/>
</dbReference>
<evidence type="ECO:0000313" key="7">
    <source>
        <dbReference type="Proteomes" id="UP000199614"/>
    </source>
</evidence>
<feature type="DNA-binding region" description="H-T-H motif" evidence="4">
    <location>
        <begin position="32"/>
        <end position="51"/>
    </location>
</feature>
<feature type="domain" description="HTH tetR-type" evidence="5">
    <location>
        <begin position="9"/>
        <end position="69"/>
    </location>
</feature>
<dbReference type="PROSITE" id="PS50977">
    <property type="entry name" value="HTH_TETR_2"/>
    <property type="match status" value="1"/>
</dbReference>
<keyword evidence="1" id="KW-0805">Transcription regulation</keyword>
<keyword evidence="7" id="KW-1185">Reference proteome</keyword>
<dbReference type="InterPro" id="IPR009057">
    <property type="entry name" value="Homeodomain-like_sf"/>
</dbReference>
<dbReference type="STRING" id="260086.SAMN05216207_100548"/>
<proteinExistence type="predicted"/>
<evidence type="ECO:0000259" key="5">
    <source>
        <dbReference type="PROSITE" id="PS50977"/>
    </source>
</evidence>
<dbReference type="InterPro" id="IPR036271">
    <property type="entry name" value="Tet_transcr_reg_TetR-rel_C_sf"/>
</dbReference>
<dbReference type="Pfam" id="PF00440">
    <property type="entry name" value="TetR_N"/>
    <property type="match status" value="1"/>
</dbReference>
<dbReference type="Pfam" id="PF21351">
    <property type="entry name" value="TetR_C_41"/>
    <property type="match status" value="1"/>
</dbReference>
<dbReference type="SUPFAM" id="SSF46689">
    <property type="entry name" value="Homeodomain-like"/>
    <property type="match status" value="1"/>
</dbReference>
<dbReference type="GO" id="GO:0000976">
    <property type="term" value="F:transcription cis-regulatory region binding"/>
    <property type="evidence" value="ECO:0007669"/>
    <property type="project" value="TreeGrafter"/>
</dbReference>
<dbReference type="Gene3D" id="1.10.357.10">
    <property type="entry name" value="Tetracycline Repressor, domain 2"/>
    <property type="match status" value="1"/>
</dbReference>
<dbReference type="PANTHER" id="PTHR30055:SF234">
    <property type="entry name" value="HTH-TYPE TRANSCRIPTIONAL REGULATOR BETI"/>
    <property type="match status" value="1"/>
</dbReference>
<keyword evidence="2 4" id="KW-0238">DNA-binding</keyword>
<accession>A0A1I4UXV5</accession>
<dbReference type="InterPro" id="IPR049484">
    <property type="entry name" value="Rv0078-like_C"/>
</dbReference>
<dbReference type="InterPro" id="IPR050109">
    <property type="entry name" value="HTH-type_TetR-like_transc_reg"/>
</dbReference>
<keyword evidence="3" id="KW-0804">Transcription</keyword>
<dbReference type="OrthoDB" id="9805134at2"/>
<dbReference type="InterPro" id="IPR001647">
    <property type="entry name" value="HTH_TetR"/>
</dbReference>
<dbReference type="RefSeq" id="WP_093338877.1">
    <property type="nucleotide sequence ID" value="NZ_FOUY01000005.1"/>
</dbReference>
<dbReference type="Proteomes" id="UP000199614">
    <property type="component" value="Unassembled WGS sequence"/>
</dbReference>
<sequence>MGVRAEQRERTRTALLDEAERLFARDGYGAVGLPAVVAAAGVTKGALYHQFDGKAGLFGAVLERVQERVADRVVAAAEAATGRWAQLRAGCRAFLDASTEPAAARIMLVDGPAVLGWPAWREIDERTSGRHLAEGLTVLVDHGELDPQPVEPLARLLSGAMNELAMWLTGPDVTDADRDGARAALDRVLEGLRPRS</sequence>
<reference evidence="6 7" key="1">
    <citation type="submission" date="2016-10" db="EMBL/GenBank/DDBJ databases">
        <authorList>
            <person name="de Groot N.N."/>
        </authorList>
    </citation>
    <scope>NUCLEOTIDE SEQUENCE [LARGE SCALE GENOMIC DNA]</scope>
    <source>
        <strain evidence="6 7">CGMCC 4.1877</strain>
    </source>
</reference>
<dbReference type="GO" id="GO:0003700">
    <property type="term" value="F:DNA-binding transcription factor activity"/>
    <property type="evidence" value="ECO:0007669"/>
    <property type="project" value="TreeGrafter"/>
</dbReference>
<gene>
    <name evidence="6" type="ORF">SAMN05216207_100548</name>
</gene>
<dbReference type="PRINTS" id="PR00455">
    <property type="entry name" value="HTHTETR"/>
</dbReference>
<dbReference type="EMBL" id="FOUY01000005">
    <property type="protein sequence ID" value="SFM93593.1"/>
    <property type="molecule type" value="Genomic_DNA"/>
</dbReference>
<dbReference type="PANTHER" id="PTHR30055">
    <property type="entry name" value="HTH-TYPE TRANSCRIPTIONAL REGULATOR RUTR"/>
    <property type="match status" value="1"/>
</dbReference>
<protein>
    <submittedName>
        <fullName evidence="6">Transcriptional regulator, TetR family</fullName>
    </submittedName>
</protein>
<organism evidence="6 7">
    <name type="scientific">Pseudonocardia ammonioxydans</name>
    <dbReference type="NCBI Taxonomy" id="260086"/>
    <lineage>
        <taxon>Bacteria</taxon>
        <taxon>Bacillati</taxon>
        <taxon>Actinomycetota</taxon>
        <taxon>Actinomycetes</taxon>
        <taxon>Pseudonocardiales</taxon>
        <taxon>Pseudonocardiaceae</taxon>
        <taxon>Pseudonocardia</taxon>
    </lineage>
</organism>
<evidence type="ECO:0000256" key="2">
    <source>
        <dbReference type="ARBA" id="ARBA00023125"/>
    </source>
</evidence>
<evidence type="ECO:0000256" key="1">
    <source>
        <dbReference type="ARBA" id="ARBA00023015"/>
    </source>
</evidence>
<evidence type="ECO:0000256" key="3">
    <source>
        <dbReference type="ARBA" id="ARBA00023163"/>
    </source>
</evidence>
<name>A0A1I4UXV5_PSUAM</name>
<dbReference type="AlphaFoldDB" id="A0A1I4UXV5"/>
<evidence type="ECO:0000256" key="4">
    <source>
        <dbReference type="PROSITE-ProRule" id="PRU00335"/>
    </source>
</evidence>
<evidence type="ECO:0000313" key="6">
    <source>
        <dbReference type="EMBL" id="SFM93593.1"/>
    </source>
</evidence>